<evidence type="ECO:0000256" key="10">
    <source>
        <dbReference type="ARBA" id="ARBA00023136"/>
    </source>
</evidence>
<evidence type="ECO:0000256" key="7">
    <source>
        <dbReference type="ARBA" id="ARBA00022777"/>
    </source>
</evidence>
<keyword evidence="5" id="KW-0808">Transferase</keyword>
<dbReference type="Pfam" id="PF02518">
    <property type="entry name" value="HATPase_c"/>
    <property type="match status" value="1"/>
</dbReference>
<dbReference type="EC" id="2.7.13.3" evidence="3"/>
<evidence type="ECO:0000256" key="8">
    <source>
        <dbReference type="ARBA" id="ARBA00022989"/>
    </source>
</evidence>
<evidence type="ECO:0000256" key="11">
    <source>
        <dbReference type="SAM" id="Phobius"/>
    </source>
</evidence>
<dbReference type="CDD" id="cd00075">
    <property type="entry name" value="HATPase"/>
    <property type="match status" value="1"/>
</dbReference>
<dbReference type="InterPro" id="IPR004358">
    <property type="entry name" value="Sig_transdc_His_kin-like_C"/>
</dbReference>
<keyword evidence="7" id="KW-0418">Kinase</keyword>
<name>A0A917HCI3_9BACT</name>
<evidence type="ECO:0000256" key="9">
    <source>
        <dbReference type="ARBA" id="ARBA00023012"/>
    </source>
</evidence>
<dbReference type="EMBL" id="BMGT01000002">
    <property type="protein sequence ID" value="GGG74936.1"/>
    <property type="molecule type" value="Genomic_DNA"/>
</dbReference>
<dbReference type="InterPro" id="IPR036890">
    <property type="entry name" value="HATPase_C_sf"/>
</dbReference>
<dbReference type="Gene3D" id="6.10.340.10">
    <property type="match status" value="1"/>
</dbReference>
<evidence type="ECO:0000313" key="14">
    <source>
        <dbReference type="EMBL" id="GGG74936.1"/>
    </source>
</evidence>
<dbReference type="InterPro" id="IPR003594">
    <property type="entry name" value="HATPase_dom"/>
</dbReference>
<dbReference type="GO" id="GO:0005886">
    <property type="term" value="C:plasma membrane"/>
    <property type="evidence" value="ECO:0007669"/>
    <property type="project" value="TreeGrafter"/>
</dbReference>
<feature type="transmembrane region" description="Helical" evidence="11">
    <location>
        <begin position="174"/>
        <end position="192"/>
    </location>
</feature>
<protein>
    <recommendedName>
        <fullName evidence="3">histidine kinase</fullName>
        <ecNumber evidence="3">2.7.13.3</ecNumber>
    </recommendedName>
</protein>
<dbReference type="SUPFAM" id="SSF47384">
    <property type="entry name" value="Homodimeric domain of signal transducing histidine kinase"/>
    <property type="match status" value="1"/>
</dbReference>
<dbReference type="SUPFAM" id="SSF158472">
    <property type="entry name" value="HAMP domain-like"/>
    <property type="match status" value="1"/>
</dbReference>
<feature type="domain" description="Histidine kinase" evidence="12">
    <location>
        <begin position="255"/>
        <end position="465"/>
    </location>
</feature>
<dbReference type="Proteomes" id="UP000647241">
    <property type="component" value="Unassembled WGS sequence"/>
</dbReference>
<dbReference type="InterPro" id="IPR036097">
    <property type="entry name" value="HisK_dim/P_sf"/>
</dbReference>
<evidence type="ECO:0000256" key="2">
    <source>
        <dbReference type="ARBA" id="ARBA00004370"/>
    </source>
</evidence>
<dbReference type="Pfam" id="PF00512">
    <property type="entry name" value="HisKA"/>
    <property type="match status" value="1"/>
</dbReference>
<dbReference type="GO" id="GO:0000155">
    <property type="term" value="F:phosphorelay sensor kinase activity"/>
    <property type="evidence" value="ECO:0007669"/>
    <property type="project" value="InterPro"/>
</dbReference>
<evidence type="ECO:0000256" key="4">
    <source>
        <dbReference type="ARBA" id="ARBA00022553"/>
    </source>
</evidence>
<comment type="catalytic activity">
    <reaction evidence="1">
        <text>ATP + protein L-histidine = ADP + protein N-phospho-L-histidine.</text>
        <dbReference type="EC" id="2.7.13.3"/>
    </reaction>
</comment>
<organism evidence="14 15">
    <name type="scientific">Edaphobacter dinghuensis</name>
    <dbReference type="NCBI Taxonomy" id="1560005"/>
    <lineage>
        <taxon>Bacteria</taxon>
        <taxon>Pseudomonadati</taxon>
        <taxon>Acidobacteriota</taxon>
        <taxon>Terriglobia</taxon>
        <taxon>Terriglobales</taxon>
        <taxon>Acidobacteriaceae</taxon>
        <taxon>Edaphobacter</taxon>
    </lineage>
</organism>
<dbReference type="SUPFAM" id="SSF55874">
    <property type="entry name" value="ATPase domain of HSP90 chaperone/DNA topoisomerase II/histidine kinase"/>
    <property type="match status" value="1"/>
</dbReference>
<keyword evidence="15" id="KW-1185">Reference proteome</keyword>
<keyword evidence="4" id="KW-0597">Phosphoprotein</keyword>
<keyword evidence="8 11" id="KW-1133">Transmembrane helix</keyword>
<dbReference type="SMART" id="SM00387">
    <property type="entry name" value="HATPase_c"/>
    <property type="match status" value="1"/>
</dbReference>
<dbReference type="Gene3D" id="3.30.565.10">
    <property type="entry name" value="Histidine kinase-like ATPase, C-terminal domain"/>
    <property type="match status" value="1"/>
</dbReference>
<comment type="caution">
    <text evidence="14">The sequence shown here is derived from an EMBL/GenBank/DDBJ whole genome shotgun (WGS) entry which is preliminary data.</text>
</comment>
<reference evidence="14" key="2">
    <citation type="submission" date="2020-09" db="EMBL/GenBank/DDBJ databases">
        <authorList>
            <person name="Sun Q."/>
            <person name="Zhou Y."/>
        </authorList>
    </citation>
    <scope>NUCLEOTIDE SEQUENCE</scope>
    <source>
        <strain evidence="14">CGMCC 1.12997</strain>
    </source>
</reference>
<evidence type="ECO:0000256" key="3">
    <source>
        <dbReference type="ARBA" id="ARBA00012438"/>
    </source>
</evidence>
<dbReference type="Gene3D" id="1.10.287.130">
    <property type="match status" value="1"/>
</dbReference>
<keyword evidence="6 11" id="KW-0812">Transmembrane</keyword>
<evidence type="ECO:0000256" key="5">
    <source>
        <dbReference type="ARBA" id="ARBA00022679"/>
    </source>
</evidence>
<dbReference type="Pfam" id="PF00672">
    <property type="entry name" value="HAMP"/>
    <property type="match status" value="1"/>
</dbReference>
<evidence type="ECO:0000259" key="12">
    <source>
        <dbReference type="PROSITE" id="PS50109"/>
    </source>
</evidence>
<dbReference type="PANTHER" id="PTHR45436">
    <property type="entry name" value="SENSOR HISTIDINE KINASE YKOH"/>
    <property type="match status" value="1"/>
</dbReference>
<feature type="transmembrane region" description="Helical" evidence="11">
    <location>
        <begin position="6"/>
        <end position="27"/>
    </location>
</feature>
<evidence type="ECO:0000256" key="6">
    <source>
        <dbReference type="ARBA" id="ARBA00022692"/>
    </source>
</evidence>
<dbReference type="InterPro" id="IPR003661">
    <property type="entry name" value="HisK_dim/P_dom"/>
</dbReference>
<dbReference type="CDD" id="cd06225">
    <property type="entry name" value="HAMP"/>
    <property type="match status" value="1"/>
</dbReference>
<feature type="domain" description="HAMP" evidence="13">
    <location>
        <begin position="194"/>
        <end position="247"/>
    </location>
</feature>
<dbReference type="CDD" id="cd00082">
    <property type="entry name" value="HisKA"/>
    <property type="match status" value="1"/>
</dbReference>
<dbReference type="PROSITE" id="PS50109">
    <property type="entry name" value="HIS_KIN"/>
    <property type="match status" value="1"/>
</dbReference>
<sequence length="480" mass="53003">MYSAAWRISLWATLAFAIGTMFVFAMLHRFVANDIQRRSDAWLSGEVAVLADVAGRTPKDRLYGRVVGEVAELASREVPDKLRSNSNENDSVFFLQAGDDGTLKLWVGAGDGVPNLAAIRARKFISDVPYDLNVKGFNHPFRIASVRLDDGSHIYLGLSERDELRVLRNLRYRFFCLWLLIVLFGSVIVFFVTRRMLGYVREITEAASRIGQSDLSSRVPISKRNDEVGHLALTLNRMLDRIESSMHQLHTITEALAHDLRSPLTAIRGKLEIVLAGDLKMEQSEPIVSAIDELDRLTEFLNASLDVAEAKADALRLSLSEVDLDRTIRAMIDLYEPCMSEKGLRMNLHSAGPVFIAADAALLHRVIANLLDNELNHLPASCTVSIKLGTSEDAAMLIVEDDGPGFASEIGLHMFEQRVKGRDSKGHGLGLTFVEAVVRAHGGSVTASNRSEGGALLSISWPRETGEEIEAPHSPTHLNR</sequence>
<evidence type="ECO:0000259" key="13">
    <source>
        <dbReference type="PROSITE" id="PS50885"/>
    </source>
</evidence>
<dbReference type="PANTHER" id="PTHR45436:SF8">
    <property type="entry name" value="HISTIDINE KINASE"/>
    <property type="match status" value="1"/>
</dbReference>
<dbReference type="InterPro" id="IPR003660">
    <property type="entry name" value="HAMP_dom"/>
</dbReference>
<dbReference type="AlphaFoldDB" id="A0A917HCI3"/>
<reference evidence="14" key="1">
    <citation type="journal article" date="2014" name="Int. J. Syst. Evol. Microbiol.">
        <title>Complete genome sequence of Corynebacterium casei LMG S-19264T (=DSM 44701T), isolated from a smear-ripened cheese.</title>
        <authorList>
            <consortium name="US DOE Joint Genome Institute (JGI-PGF)"/>
            <person name="Walter F."/>
            <person name="Albersmeier A."/>
            <person name="Kalinowski J."/>
            <person name="Ruckert C."/>
        </authorList>
    </citation>
    <scope>NUCLEOTIDE SEQUENCE</scope>
    <source>
        <strain evidence="14">CGMCC 1.12997</strain>
    </source>
</reference>
<keyword evidence="9" id="KW-0902">Two-component regulatory system</keyword>
<dbReference type="InterPro" id="IPR050428">
    <property type="entry name" value="TCS_sensor_his_kinase"/>
</dbReference>
<evidence type="ECO:0000256" key="1">
    <source>
        <dbReference type="ARBA" id="ARBA00000085"/>
    </source>
</evidence>
<dbReference type="PROSITE" id="PS50885">
    <property type="entry name" value="HAMP"/>
    <property type="match status" value="1"/>
</dbReference>
<evidence type="ECO:0000313" key="15">
    <source>
        <dbReference type="Proteomes" id="UP000647241"/>
    </source>
</evidence>
<dbReference type="PRINTS" id="PR00344">
    <property type="entry name" value="BCTRLSENSOR"/>
</dbReference>
<keyword evidence="10 11" id="KW-0472">Membrane</keyword>
<dbReference type="InterPro" id="IPR005467">
    <property type="entry name" value="His_kinase_dom"/>
</dbReference>
<dbReference type="SMART" id="SM00388">
    <property type="entry name" value="HisKA"/>
    <property type="match status" value="1"/>
</dbReference>
<accession>A0A917HCI3</accession>
<comment type="subcellular location">
    <subcellularLocation>
        <location evidence="2">Membrane</location>
    </subcellularLocation>
</comment>
<dbReference type="SMART" id="SM00304">
    <property type="entry name" value="HAMP"/>
    <property type="match status" value="1"/>
</dbReference>
<gene>
    <name evidence="14" type="ORF">GCM10011585_17110</name>
</gene>
<proteinExistence type="predicted"/>